<keyword evidence="3" id="KW-1185">Reference proteome</keyword>
<name>A0AAD5SGG5_9FUNG</name>
<dbReference type="AlphaFoldDB" id="A0AAD5SGG5"/>
<evidence type="ECO:0000256" key="1">
    <source>
        <dbReference type="SAM" id="MobiDB-lite"/>
    </source>
</evidence>
<comment type="caution">
    <text evidence="2">The sequence shown here is derived from an EMBL/GenBank/DDBJ whole genome shotgun (WGS) entry which is preliminary data.</text>
</comment>
<protein>
    <submittedName>
        <fullName evidence="2">Uncharacterized protein</fullName>
    </submittedName>
</protein>
<evidence type="ECO:0000313" key="3">
    <source>
        <dbReference type="Proteomes" id="UP001212841"/>
    </source>
</evidence>
<organism evidence="2 3">
    <name type="scientific">Rhizophlyctis rosea</name>
    <dbReference type="NCBI Taxonomy" id="64517"/>
    <lineage>
        <taxon>Eukaryota</taxon>
        <taxon>Fungi</taxon>
        <taxon>Fungi incertae sedis</taxon>
        <taxon>Chytridiomycota</taxon>
        <taxon>Chytridiomycota incertae sedis</taxon>
        <taxon>Chytridiomycetes</taxon>
        <taxon>Rhizophlyctidales</taxon>
        <taxon>Rhizophlyctidaceae</taxon>
        <taxon>Rhizophlyctis</taxon>
    </lineage>
</organism>
<proteinExistence type="predicted"/>
<dbReference type="EMBL" id="JADGJD010000158">
    <property type="protein sequence ID" value="KAJ3054121.1"/>
    <property type="molecule type" value="Genomic_DNA"/>
</dbReference>
<feature type="compositionally biased region" description="Basic and acidic residues" evidence="1">
    <location>
        <begin position="56"/>
        <end position="75"/>
    </location>
</feature>
<evidence type="ECO:0000313" key="2">
    <source>
        <dbReference type="EMBL" id="KAJ3054121.1"/>
    </source>
</evidence>
<dbReference type="Proteomes" id="UP001212841">
    <property type="component" value="Unassembled WGS sequence"/>
</dbReference>
<feature type="region of interest" description="Disordered" evidence="1">
    <location>
        <begin position="44"/>
        <end position="75"/>
    </location>
</feature>
<gene>
    <name evidence="2" type="ORF">HK097_002641</name>
</gene>
<accession>A0AAD5SGG5</accession>
<feature type="compositionally biased region" description="Acidic residues" evidence="1">
    <location>
        <begin position="44"/>
        <end position="54"/>
    </location>
</feature>
<sequence length="271" mass="30447">MGVDTCFEFANEAAKTQLIDWDKAVHKNSLNGYFGMDEVYSDEEYSDDEFEGGETDGAKAADDKGKSAGEPEKTTHPTTFEVFAKAIHYNKFLGYLEREQAELLNSLQPISSEVATETPRLYLRTDDTDTLWCFHFTQSSVIVGSFCPGETATKAYVKGRLASAAPPKGTSLDDYKYELRDEYRRSVCEEHEAHCVARSSDASKPSLVDEVTRAERRTGRGAMTSRGGVMFQGWDYLTYINLFEHQSKVLNAFDKMGPDMQKAILMKMFGF</sequence>
<reference evidence="2" key="1">
    <citation type="submission" date="2020-05" db="EMBL/GenBank/DDBJ databases">
        <title>Phylogenomic resolution of chytrid fungi.</title>
        <authorList>
            <person name="Stajich J.E."/>
            <person name="Amses K."/>
            <person name="Simmons R."/>
            <person name="Seto K."/>
            <person name="Myers J."/>
            <person name="Bonds A."/>
            <person name="Quandt C.A."/>
            <person name="Barry K."/>
            <person name="Liu P."/>
            <person name="Grigoriev I."/>
            <person name="Longcore J.E."/>
            <person name="James T.Y."/>
        </authorList>
    </citation>
    <scope>NUCLEOTIDE SEQUENCE</scope>
    <source>
        <strain evidence="2">JEL0318</strain>
    </source>
</reference>